<feature type="region of interest" description="Disordered" evidence="4">
    <location>
        <begin position="507"/>
        <end position="531"/>
    </location>
</feature>
<feature type="signal peptide" evidence="5">
    <location>
        <begin position="1"/>
        <end position="31"/>
    </location>
</feature>
<dbReference type="InterPro" id="IPR000914">
    <property type="entry name" value="SBP_5_dom"/>
</dbReference>
<protein>
    <recommendedName>
        <fullName evidence="6">Solute-binding protein family 5 domain-containing protein</fullName>
    </recommendedName>
</protein>
<dbReference type="GO" id="GO:0042597">
    <property type="term" value="C:periplasmic space"/>
    <property type="evidence" value="ECO:0007669"/>
    <property type="project" value="UniProtKB-ARBA"/>
</dbReference>
<dbReference type="PROSITE" id="PS51318">
    <property type="entry name" value="TAT"/>
    <property type="match status" value="1"/>
</dbReference>
<keyword evidence="3 5" id="KW-0732">Signal</keyword>
<dbReference type="PROSITE" id="PS51257">
    <property type="entry name" value="PROKAR_LIPOPROTEIN"/>
    <property type="match status" value="1"/>
</dbReference>
<dbReference type="EMBL" id="WBJY01000002">
    <property type="protein sequence ID" value="KAB1648316.1"/>
    <property type="molecule type" value="Genomic_DNA"/>
</dbReference>
<evidence type="ECO:0000313" key="7">
    <source>
        <dbReference type="EMBL" id="KAB1648316.1"/>
    </source>
</evidence>
<gene>
    <name evidence="7" type="ORF">F8O04_11495</name>
</gene>
<evidence type="ECO:0000313" key="8">
    <source>
        <dbReference type="Proteomes" id="UP000431744"/>
    </source>
</evidence>
<dbReference type="InterPro" id="IPR030678">
    <property type="entry name" value="Peptide/Ni-bd"/>
</dbReference>
<dbReference type="PANTHER" id="PTHR30290">
    <property type="entry name" value="PERIPLASMIC BINDING COMPONENT OF ABC TRANSPORTER"/>
    <property type="match status" value="1"/>
</dbReference>
<dbReference type="InterPro" id="IPR006311">
    <property type="entry name" value="TAT_signal"/>
</dbReference>
<dbReference type="PIRSF" id="PIRSF002741">
    <property type="entry name" value="MppA"/>
    <property type="match status" value="1"/>
</dbReference>
<dbReference type="Gene3D" id="3.10.105.10">
    <property type="entry name" value="Dipeptide-binding Protein, Domain 3"/>
    <property type="match status" value="1"/>
</dbReference>
<dbReference type="AlphaFoldDB" id="A0A6H9WNW6"/>
<sequence>MNMRRTLKKRGGAAIAIAAVGALALTACATADSGEGETLTYVFAIDDDPRGMNAQFVRVPEASMFSAQMLEPLIFMSSDYELTPGLAESWELSDDGLELVFTLREGVTWHDGEPFTAEDVKFNFEEIDPVSSYSWSIESVLESIEIEGDTEVTLSLSEPFGPLLEAISQHYMLPQHIYEGTEYITNDANMAPIGTGPMMFESYSSGEEVTLLKNPDYWGGEIAVDRAVFPIMGDANSRAEALFSGEIDQGIVPFSQRPRVEEDPNTVFLEETAHPQVVSLGFNALGESLQDAAVRQAVYAAFDRENISDDVLQGLGEPARTFFPEALGWANSPNVDLLEQFPHDVDAINQALDDAGFPRGDNGERFTLDIRYSTARPDTAAIAEVAQSKLAEVGIGLNLMGSAGAVFAEAVFTDSDFDLVLIPNTSGADPSLALANWYACNEEKLPSANPSQLCDDQIDAAVDAAAATSNVDERSEAFAAMSERAAEVMIYAPLVWFNGTFPSANTTRWDGQTEKPVDTSRVPWTSLTPKA</sequence>
<dbReference type="SUPFAM" id="SSF53850">
    <property type="entry name" value="Periplasmic binding protein-like II"/>
    <property type="match status" value="1"/>
</dbReference>
<evidence type="ECO:0000256" key="1">
    <source>
        <dbReference type="ARBA" id="ARBA00005695"/>
    </source>
</evidence>
<dbReference type="Proteomes" id="UP000431744">
    <property type="component" value="Unassembled WGS sequence"/>
</dbReference>
<accession>A0A6H9WNW6</accession>
<keyword evidence="2" id="KW-0813">Transport</keyword>
<comment type="caution">
    <text evidence="7">The sequence shown here is derived from an EMBL/GenBank/DDBJ whole genome shotgun (WGS) entry which is preliminary data.</text>
</comment>
<dbReference type="PANTHER" id="PTHR30290:SF9">
    <property type="entry name" value="OLIGOPEPTIDE-BINDING PROTEIN APPA"/>
    <property type="match status" value="1"/>
</dbReference>
<evidence type="ECO:0000256" key="5">
    <source>
        <dbReference type="SAM" id="SignalP"/>
    </source>
</evidence>
<reference evidence="7 8" key="1">
    <citation type="submission" date="2019-09" db="EMBL/GenBank/DDBJ databases">
        <title>Phylogeny of genus Pseudoclavibacter and closely related genus.</title>
        <authorList>
            <person name="Li Y."/>
        </authorList>
    </citation>
    <scope>NUCLEOTIDE SEQUENCE [LARGE SCALE GENOMIC DNA]</scope>
    <source>
        <strain evidence="7 8">EGI 60007</strain>
    </source>
</reference>
<evidence type="ECO:0000256" key="3">
    <source>
        <dbReference type="ARBA" id="ARBA00022729"/>
    </source>
</evidence>
<name>A0A6H9WNW6_9MICO</name>
<keyword evidence="8" id="KW-1185">Reference proteome</keyword>
<evidence type="ECO:0000256" key="4">
    <source>
        <dbReference type="SAM" id="MobiDB-lite"/>
    </source>
</evidence>
<dbReference type="GO" id="GO:1904680">
    <property type="term" value="F:peptide transmembrane transporter activity"/>
    <property type="evidence" value="ECO:0007669"/>
    <property type="project" value="TreeGrafter"/>
</dbReference>
<comment type="similarity">
    <text evidence="1">Belongs to the bacterial solute-binding protein 5 family.</text>
</comment>
<feature type="domain" description="Solute-binding protein family 5" evidence="6">
    <location>
        <begin position="81"/>
        <end position="441"/>
    </location>
</feature>
<feature type="chain" id="PRO_5026061349" description="Solute-binding protein family 5 domain-containing protein" evidence="5">
    <location>
        <begin position="32"/>
        <end position="531"/>
    </location>
</feature>
<dbReference type="Pfam" id="PF00496">
    <property type="entry name" value="SBP_bac_5"/>
    <property type="match status" value="1"/>
</dbReference>
<dbReference type="Gene3D" id="3.40.190.10">
    <property type="entry name" value="Periplasmic binding protein-like II"/>
    <property type="match status" value="1"/>
</dbReference>
<dbReference type="OrthoDB" id="9796817at2"/>
<proteinExistence type="inferred from homology"/>
<evidence type="ECO:0000259" key="6">
    <source>
        <dbReference type="Pfam" id="PF00496"/>
    </source>
</evidence>
<dbReference type="GO" id="GO:0043190">
    <property type="term" value="C:ATP-binding cassette (ABC) transporter complex"/>
    <property type="evidence" value="ECO:0007669"/>
    <property type="project" value="InterPro"/>
</dbReference>
<dbReference type="InterPro" id="IPR039424">
    <property type="entry name" value="SBP_5"/>
</dbReference>
<evidence type="ECO:0000256" key="2">
    <source>
        <dbReference type="ARBA" id="ARBA00022448"/>
    </source>
</evidence>
<organism evidence="7 8">
    <name type="scientific">Pseudoclavibacter endophyticus</name>
    <dbReference type="NCBI Taxonomy" id="1778590"/>
    <lineage>
        <taxon>Bacteria</taxon>
        <taxon>Bacillati</taxon>
        <taxon>Actinomycetota</taxon>
        <taxon>Actinomycetes</taxon>
        <taxon>Micrococcales</taxon>
        <taxon>Microbacteriaceae</taxon>
        <taxon>Pseudoclavibacter</taxon>
    </lineage>
</organism>
<feature type="compositionally biased region" description="Polar residues" evidence="4">
    <location>
        <begin position="522"/>
        <end position="531"/>
    </location>
</feature>
<dbReference type="GO" id="GO:0015833">
    <property type="term" value="P:peptide transport"/>
    <property type="evidence" value="ECO:0007669"/>
    <property type="project" value="TreeGrafter"/>
</dbReference>